<comment type="similarity">
    <text evidence="1">Belongs to the peptidase S51 family.</text>
</comment>
<accession>A0A0G0UHQ8</accession>
<keyword evidence="3" id="KW-0378">Hydrolase</keyword>
<dbReference type="AlphaFoldDB" id="A0A0G0UHQ8"/>
<evidence type="ECO:0000313" key="6">
    <source>
        <dbReference type="Proteomes" id="UP000034616"/>
    </source>
</evidence>
<keyword evidence="2" id="KW-0645">Protease</keyword>
<evidence type="ECO:0000313" key="5">
    <source>
        <dbReference type="EMBL" id="KKR87051.1"/>
    </source>
</evidence>
<keyword evidence="4" id="KW-0720">Serine protease</keyword>
<comment type="caution">
    <text evidence="5">The sequence shown here is derived from an EMBL/GenBank/DDBJ whole genome shotgun (WGS) entry which is preliminary data.</text>
</comment>
<sequence>MRMKNEILALLPKPAHQMKVAHIITAAKGEPDPSFAVRDVTFMRDLGFTVEDIDLEGKSIEELRPLFVDKDIVYVQGGNTFYLMKYICESGFDQLVQELIQQGKIYVGVSAGTIVAGTDIGTAEPADPNNVGLTDYTGMGLVDLVINPHHDRFGEEEAVQIYEHKTGKQVTRLTDNQMIVVVDGNIRIINHL</sequence>
<dbReference type="EMBL" id="LCAH01000006">
    <property type="protein sequence ID" value="KKR87051.1"/>
    <property type="molecule type" value="Genomic_DNA"/>
</dbReference>
<dbReference type="SUPFAM" id="SSF52317">
    <property type="entry name" value="Class I glutamine amidotransferase-like"/>
    <property type="match status" value="1"/>
</dbReference>
<dbReference type="InterPro" id="IPR029062">
    <property type="entry name" value="Class_I_gatase-like"/>
</dbReference>
<gene>
    <name evidence="5" type="ORF">UU35_C0006G0004</name>
</gene>
<evidence type="ECO:0000256" key="3">
    <source>
        <dbReference type="ARBA" id="ARBA00022801"/>
    </source>
</evidence>
<dbReference type="Pfam" id="PF03575">
    <property type="entry name" value="Peptidase_S51"/>
    <property type="match status" value="1"/>
</dbReference>
<evidence type="ECO:0000256" key="1">
    <source>
        <dbReference type="ARBA" id="ARBA00006534"/>
    </source>
</evidence>
<protein>
    <submittedName>
        <fullName evidence="5">S51 family peptidase</fullName>
    </submittedName>
</protein>
<dbReference type="GO" id="GO:0008236">
    <property type="term" value="F:serine-type peptidase activity"/>
    <property type="evidence" value="ECO:0007669"/>
    <property type="project" value="UniProtKB-KW"/>
</dbReference>
<reference evidence="5 6" key="1">
    <citation type="journal article" date="2015" name="Nature">
        <title>rRNA introns, odd ribosomes, and small enigmatic genomes across a large radiation of phyla.</title>
        <authorList>
            <person name="Brown C.T."/>
            <person name="Hug L.A."/>
            <person name="Thomas B.C."/>
            <person name="Sharon I."/>
            <person name="Castelle C.J."/>
            <person name="Singh A."/>
            <person name="Wilkins M.J."/>
            <person name="Williams K.H."/>
            <person name="Banfield J.F."/>
        </authorList>
    </citation>
    <scope>NUCLEOTIDE SEQUENCE [LARGE SCALE GENOMIC DNA]</scope>
</reference>
<organism evidence="5 6">
    <name type="scientific">Candidatus Uhrbacteria bacterium GW2011_GWC2_41_11</name>
    <dbReference type="NCBI Taxonomy" id="1618985"/>
    <lineage>
        <taxon>Bacteria</taxon>
        <taxon>Candidatus Uhriibacteriota</taxon>
    </lineage>
</organism>
<dbReference type="PANTHER" id="PTHR20842">
    <property type="entry name" value="PROTEASE S51 ALPHA-ASPARTYL DIPEPTIDASE"/>
    <property type="match status" value="1"/>
</dbReference>
<evidence type="ECO:0000256" key="4">
    <source>
        <dbReference type="ARBA" id="ARBA00022825"/>
    </source>
</evidence>
<dbReference type="Gene3D" id="3.40.50.880">
    <property type="match status" value="1"/>
</dbReference>
<proteinExistence type="inferred from homology"/>
<evidence type="ECO:0000256" key="2">
    <source>
        <dbReference type="ARBA" id="ARBA00022670"/>
    </source>
</evidence>
<name>A0A0G0UHQ8_9BACT</name>
<dbReference type="GO" id="GO:0006508">
    <property type="term" value="P:proteolysis"/>
    <property type="evidence" value="ECO:0007669"/>
    <property type="project" value="UniProtKB-KW"/>
</dbReference>
<dbReference type="PANTHER" id="PTHR20842:SF0">
    <property type="entry name" value="ALPHA-ASPARTYL DIPEPTIDASE"/>
    <property type="match status" value="1"/>
</dbReference>
<dbReference type="InterPro" id="IPR005320">
    <property type="entry name" value="Peptidase_S51"/>
</dbReference>
<dbReference type="Proteomes" id="UP000034616">
    <property type="component" value="Unassembled WGS sequence"/>
</dbReference>